<accession>A0A931A3B3</accession>
<feature type="chain" id="PRO_5037082157" evidence="2">
    <location>
        <begin position="30"/>
        <end position="51"/>
    </location>
</feature>
<evidence type="ECO:0000313" key="4">
    <source>
        <dbReference type="Proteomes" id="UP000605361"/>
    </source>
</evidence>
<comment type="caution">
    <text evidence="3">The sequence shown here is derived from an EMBL/GenBank/DDBJ whole genome shotgun (WGS) entry which is preliminary data.</text>
</comment>
<feature type="region of interest" description="Disordered" evidence="1">
    <location>
        <begin position="28"/>
        <end position="51"/>
    </location>
</feature>
<dbReference type="Proteomes" id="UP000605361">
    <property type="component" value="Unassembled WGS sequence"/>
</dbReference>
<sequence length="51" mass="5319">MSRTTPRVLGIVVTLAVFVTSSTVASAHAEPTATPAQPDPASDWTLLIRKG</sequence>
<dbReference type="AlphaFoldDB" id="A0A931A3B3"/>
<protein>
    <submittedName>
        <fullName evidence="3">Uncharacterized protein</fullName>
    </submittedName>
</protein>
<evidence type="ECO:0000256" key="1">
    <source>
        <dbReference type="SAM" id="MobiDB-lite"/>
    </source>
</evidence>
<dbReference type="EMBL" id="JADOGI010000001">
    <property type="protein sequence ID" value="MBF8184303.1"/>
    <property type="molecule type" value="Genomic_DNA"/>
</dbReference>
<dbReference type="RefSeq" id="WP_195893286.1">
    <property type="nucleotide sequence ID" value="NZ_JADOGI010000001.1"/>
</dbReference>
<name>A0A931A3B3_9ACTN</name>
<feature type="signal peptide" evidence="2">
    <location>
        <begin position="1"/>
        <end position="29"/>
    </location>
</feature>
<proteinExistence type="predicted"/>
<organism evidence="3 4">
    <name type="scientific">Nonomuraea cypriaca</name>
    <dbReference type="NCBI Taxonomy" id="1187855"/>
    <lineage>
        <taxon>Bacteria</taxon>
        <taxon>Bacillati</taxon>
        <taxon>Actinomycetota</taxon>
        <taxon>Actinomycetes</taxon>
        <taxon>Streptosporangiales</taxon>
        <taxon>Streptosporangiaceae</taxon>
        <taxon>Nonomuraea</taxon>
    </lineage>
</organism>
<reference evidence="3" key="1">
    <citation type="submission" date="2020-11" db="EMBL/GenBank/DDBJ databases">
        <title>Whole-genome analyses of Nonomuraea sp. K274.</title>
        <authorList>
            <person name="Veyisoglu A."/>
        </authorList>
    </citation>
    <scope>NUCLEOTIDE SEQUENCE</scope>
    <source>
        <strain evidence="3">K274</strain>
    </source>
</reference>
<keyword evidence="2" id="KW-0732">Signal</keyword>
<evidence type="ECO:0000313" key="3">
    <source>
        <dbReference type="EMBL" id="MBF8184303.1"/>
    </source>
</evidence>
<evidence type="ECO:0000256" key="2">
    <source>
        <dbReference type="SAM" id="SignalP"/>
    </source>
</evidence>
<gene>
    <name evidence="3" type="ORF">ITP53_00780</name>
</gene>
<keyword evidence="4" id="KW-1185">Reference proteome</keyword>